<reference evidence="1" key="1">
    <citation type="submission" date="2020-05" db="EMBL/GenBank/DDBJ databases">
        <title>Large-scale comparative analyses of tick genomes elucidate their genetic diversity and vector capacities.</title>
        <authorList>
            <person name="Jia N."/>
            <person name="Wang J."/>
            <person name="Shi W."/>
            <person name="Du L."/>
            <person name="Sun Y."/>
            <person name="Zhan W."/>
            <person name="Jiang J."/>
            <person name="Wang Q."/>
            <person name="Zhang B."/>
            <person name="Ji P."/>
            <person name="Sakyi L.B."/>
            <person name="Cui X."/>
            <person name="Yuan T."/>
            <person name="Jiang B."/>
            <person name="Yang W."/>
            <person name="Lam T.T.-Y."/>
            <person name="Chang Q."/>
            <person name="Ding S."/>
            <person name="Wang X."/>
            <person name="Zhu J."/>
            <person name="Ruan X."/>
            <person name="Zhao L."/>
            <person name="Wei J."/>
            <person name="Que T."/>
            <person name="Du C."/>
            <person name="Cheng J."/>
            <person name="Dai P."/>
            <person name="Han X."/>
            <person name="Huang E."/>
            <person name="Gao Y."/>
            <person name="Liu J."/>
            <person name="Shao H."/>
            <person name="Ye R."/>
            <person name="Li L."/>
            <person name="Wei W."/>
            <person name="Wang X."/>
            <person name="Wang C."/>
            <person name="Yang T."/>
            <person name="Huo Q."/>
            <person name="Li W."/>
            <person name="Guo W."/>
            <person name="Chen H."/>
            <person name="Zhou L."/>
            <person name="Ni X."/>
            <person name="Tian J."/>
            <person name="Zhou Y."/>
            <person name="Sheng Y."/>
            <person name="Liu T."/>
            <person name="Pan Y."/>
            <person name="Xia L."/>
            <person name="Li J."/>
            <person name="Zhao F."/>
            <person name="Cao W."/>
        </authorList>
    </citation>
    <scope>NUCLEOTIDE SEQUENCE</scope>
    <source>
        <strain evidence="1">Dsil-2018</strain>
    </source>
</reference>
<comment type="caution">
    <text evidence="1">The sequence shown here is derived from an EMBL/GenBank/DDBJ whole genome shotgun (WGS) entry which is preliminary data.</text>
</comment>
<name>A0ACB8DYS5_DERSI</name>
<protein>
    <submittedName>
        <fullName evidence="1">Uncharacterized protein</fullName>
    </submittedName>
</protein>
<gene>
    <name evidence="1" type="ORF">HPB49_010486</name>
</gene>
<proteinExistence type="predicted"/>
<dbReference type="Proteomes" id="UP000821865">
    <property type="component" value="Chromosome 1"/>
</dbReference>
<keyword evidence="2" id="KW-1185">Reference proteome</keyword>
<sequence>MKDAFLKQKYPEQIIDLFQRGSLRMRGDGRAQYDGKDASAMFFFRLSGSPARRSAVELSCHAAEVRRCGVHKCQQQASEGQVFSFPAASLHAAKRRKWVQAMRRINVDGSTWKPTANSRVCSEHFISGEASCARLDNIHVGQTVRIVDNRCVL</sequence>
<accession>A0ACB8DYS5</accession>
<evidence type="ECO:0000313" key="2">
    <source>
        <dbReference type="Proteomes" id="UP000821865"/>
    </source>
</evidence>
<dbReference type="EMBL" id="CM023470">
    <property type="protein sequence ID" value="KAH7979682.1"/>
    <property type="molecule type" value="Genomic_DNA"/>
</dbReference>
<organism evidence="1 2">
    <name type="scientific">Dermacentor silvarum</name>
    <name type="common">Tick</name>
    <dbReference type="NCBI Taxonomy" id="543639"/>
    <lineage>
        <taxon>Eukaryota</taxon>
        <taxon>Metazoa</taxon>
        <taxon>Ecdysozoa</taxon>
        <taxon>Arthropoda</taxon>
        <taxon>Chelicerata</taxon>
        <taxon>Arachnida</taxon>
        <taxon>Acari</taxon>
        <taxon>Parasitiformes</taxon>
        <taxon>Ixodida</taxon>
        <taxon>Ixodoidea</taxon>
        <taxon>Ixodidae</taxon>
        <taxon>Rhipicephalinae</taxon>
        <taxon>Dermacentor</taxon>
    </lineage>
</organism>
<evidence type="ECO:0000313" key="1">
    <source>
        <dbReference type="EMBL" id="KAH7979682.1"/>
    </source>
</evidence>